<gene>
    <name evidence="1" type="ORF">SK069_17360</name>
</gene>
<name>A0ABU4VNC8_9ACTN</name>
<protein>
    <submittedName>
        <fullName evidence="1">Uncharacterized protein</fullName>
    </submittedName>
</protein>
<proteinExistence type="predicted"/>
<evidence type="ECO:0000313" key="1">
    <source>
        <dbReference type="EMBL" id="MDX8153370.1"/>
    </source>
</evidence>
<evidence type="ECO:0000313" key="2">
    <source>
        <dbReference type="Proteomes" id="UP001277761"/>
    </source>
</evidence>
<organism evidence="1 2">
    <name type="scientific">Patulibacter brassicae</name>
    <dbReference type="NCBI Taxonomy" id="1705717"/>
    <lineage>
        <taxon>Bacteria</taxon>
        <taxon>Bacillati</taxon>
        <taxon>Actinomycetota</taxon>
        <taxon>Thermoleophilia</taxon>
        <taxon>Solirubrobacterales</taxon>
        <taxon>Patulibacteraceae</taxon>
        <taxon>Patulibacter</taxon>
    </lineage>
</organism>
<comment type="caution">
    <text evidence="1">The sequence shown here is derived from an EMBL/GenBank/DDBJ whole genome shotgun (WGS) entry which is preliminary data.</text>
</comment>
<dbReference type="Proteomes" id="UP001277761">
    <property type="component" value="Unassembled WGS sequence"/>
</dbReference>
<accession>A0ABU4VNC8</accession>
<dbReference type="EMBL" id="JAXAVX010000013">
    <property type="protein sequence ID" value="MDX8153370.1"/>
    <property type="molecule type" value="Genomic_DNA"/>
</dbReference>
<keyword evidence="2" id="KW-1185">Reference proteome</keyword>
<dbReference type="RefSeq" id="WP_319955521.1">
    <property type="nucleotide sequence ID" value="NZ_JAXAVX010000013.1"/>
</dbReference>
<sequence>MSDSVESTAILLPLRTSVELFSDPTQPSALARAKQAAVLHDHVFVETGYLDVTLTDRGGMSIVIPPERLTDEHIARARKPPAIGAPMTMAFGREPAPGDEPREMVAAVSGEISMSYGAEWHSDVLRPLKAMGVDWIEEVHTPGGEFPRRDPIGKEIAAQNYADWTDKTLLPGVNQFRRDFIYKSFNRDAAVARELDASFQITSLYEPMLVRHGFGSAPSGATALEIAAPNLGALRWEEILDFREHPGAKEARALLLSFERVAAAEEPSDAADFLRKVSQQVTDALLNALADRRTNVPRAVAGEAVKTGISLIPVVGPFLEKAATAAQIGRAVSTERRSGIAALMKLRE</sequence>
<reference evidence="1 2" key="1">
    <citation type="submission" date="2023-11" db="EMBL/GenBank/DDBJ databases">
        <authorList>
            <person name="Xu M."/>
            <person name="Jiang T."/>
        </authorList>
    </citation>
    <scope>NUCLEOTIDE SEQUENCE [LARGE SCALE GENOMIC DNA]</scope>
    <source>
        <strain evidence="1 2">SD</strain>
    </source>
</reference>